<feature type="transmembrane region" description="Helical" evidence="1">
    <location>
        <begin position="229"/>
        <end position="246"/>
    </location>
</feature>
<evidence type="ECO:0000256" key="1">
    <source>
        <dbReference type="SAM" id="Phobius"/>
    </source>
</evidence>
<organism evidence="2 3">
    <name type="scientific">Filifactor villosus</name>
    <dbReference type="NCBI Taxonomy" id="29374"/>
    <lineage>
        <taxon>Bacteria</taxon>
        <taxon>Bacillati</taxon>
        <taxon>Bacillota</taxon>
        <taxon>Clostridia</taxon>
        <taxon>Peptostreptococcales</taxon>
        <taxon>Filifactoraceae</taxon>
        <taxon>Filifactor</taxon>
    </lineage>
</organism>
<dbReference type="PANTHER" id="PTHR36833">
    <property type="entry name" value="SLR0610 PROTEIN-RELATED"/>
    <property type="match status" value="1"/>
</dbReference>
<dbReference type="PANTHER" id="PTHR36833:SF1">
    <property type="entry name" value="INTEGRAL MEMBRANE TRANSPORT PROTEIN"/>
    <property type="match status" value="1"/>
</dbReference>
<dbReference type="EMBL" id="JBHSHL010000002">
    <property type="protein sequence ID" value="MFC4803487.1"/>
    <property type="molecule type" value="Genomic_DNA"/>
</dbReference>
<reference evidence="3" key="1">
    <citation type="journal article" date="2019" name="Int. J. Syst. Evol. Microbiol.">
        <title>The Global Catalogue of Microorganisms (GCM) 10K type strain sequencing project: providing services to taxonomists for standard genome sequencing and annotation.</title>
        <authorList>
            <consortium name="The Broad Institute Genomics Platform"/>
            <consortium name="The Broad Institute Genome Sequencing Center for Infectious Disease"/>
            <person name="Wu L."/>
            <person name="Ma J."/>
        </authorList>
    </citation>
    <scope>NUCLEOTIDE SEQUENCE [LARGE SCALE GENOMIC DNA]</scope>
    <source>
        <strain evidence="3">CCUG 46385</strain>
    </source>
</reference>
<feature type="transmembrane region" description="Helical" evidence="1">
    <location>
        <begin position="66"/>
        <end position="93"/>
    </location>
</feature>
<keyword evidence="3" id="KW-1185">Reference proteome</keyword>
<keyword evidence="1" id="KW-0812">Transmembrane</keyword>
<evidence type="ECO:0000313" key="3">
    <source>
        <dbReference type="Proteomes" id="UP001595916"/>
    </source>
</evidence>
<feature type="transmembrane region" description="Helical" evidence="1">
    <location>
        <begin position="121"/>
        <end position="137"/>
    </location>
</feature>
<accession>A0ABV9QGS0</accession>
<dbReference type="Proteomes" id="UP001595916">
    <property type="component" value="Unassembled WGS sequence"/>
</dbReference>
<name>A0ABV9QGS0_9FIRM</name>
<dbReference type="RefSeq" id="WP_379786922.1">
    <property type="nucleotide sequence ID" value="NZ_JBHSHL010000002.1"/>
</dbReference>
<comment type="caution">
    <text evidence="2">The sequence shown here is derived from an EMBL/GenBank/DDBJ whole genome shotgun (WGS) entry which is preliminary data.</text>
</comment>
<proteinExistence type="predicted"/>
<keyword evidence="1" id="KW-0472">Membrane</keyword>
<feature type="transmembrane region" description="Helical" evidence="1">
    <location>
        <begin position="29"/>
        <end position="54"/>
    </location>
</feature>
<feature type="transmembrane region" description="Helical" evidence="1">
    <location>
        <begin position="197"/>
        <end position="217"/>
    </location>
</feature>
<sequence length="263" mass="30680">MEELKRTWKLFITFYKINIKSIAVYDKDFYFGILSMMMEYAAGIVVLLFVFNLAEDINGWSLDEVLFLYGFNLIGFSLWSCFFINTISLPYYIRDGSFDRFLLRPVSPIFQIMMDGFDEDSWGELITGLLVFLYAWFNLGIEWYLLIFTPIFFISACLIYAGISIMLSTLSFFTIGKSDFANLTMEFKEFAKYPLSIYNKALQVIFTTIIPIGFAAFYPSLIFIKDSNLSYLIVLVPFVSYAYFKFSKFVWYRGMKRYGSTGS</sequence>
<keyword evidence="1" id="KW-1133">Transmembrane helix</keyword>
<gene>
    <name evidence="2" type="ORF">ACFO4R_00180</name>
</gene>
<feature type="transmembrane region" description="Helical" evidence="1">
    <location>
        <begin position="143"/>
        <end position="176"/>
    </location>
</feature>
<dbReference type="InterPro" id="IPR010390">
    <property type="entry name" value="ABC-2_transporter-like"/>
</dbReference>
<evidence type="ECO:0000313" key="2">
    <source>
        <dbReference type="EMBL" id="MFC4803487.1"/>
    </source>
</evidence>
<dbReference type="Pfam" id="PF06182">
    <property type="entry name" value="ABC2_membrane_6"/>
    <property type="match status" value="1"/>
</dbReference>
<protein>
    <submittedName>
        <fullName evidence="2">ABC transporter permease</fullName>
    </submittedName>
</protein>